<dbReference type="Proteomes" id="UP001177023">
    <property type="component" value="Unassembled WGS sequence"/>
</dbReference>
<comment type="caution">
    <text evidence="1">The sequence shown here is derived from an EMBL/GenBank/DDBJ whole genome shotgun (WGS) entry which is preliminary data.</text>
</comment>
<keyword evidence="2" id="KW-1185">Reference proteome</keyword>
<proteinExistence type="predicted"/>
<evidence type="ECO:0000313" key="2">
    <source>
        <dbReference type="Proteomes" id="UP001177023"/>
    </source>
</evidence>
<organism evidence="1 2">
    <name type="scientific">Mesorhabditis spiculigera</name>
    <dbReference type="NCBI Taxonomy" id="96644"/>
    <lineage>
        <taxon>Eukaryota</taxon>
        <taxon>Metazoa</taxon>
        <taxon>Ecdysozoa</taxon>
        <taxon>Nematoda</taxon>
        <taxon>Chromadorea</taxon>
        <taxon>Rhabditida</taxon>
        <taxon>Rhabditina</taxon>
        <taxon>Rhabditomorpha</taxon>
        <taxon>Rhabditoidea</taxon>
        <taxon>Rhabditidae</taxon>
        <taxon>Mesorhabditinae</taxon>
        <taxon>Mesorhabditis</taxon>
    </lineage>
</organism>
<protein>
    <submittedName>
        <fullName evidence="1">Uncharacterized protein</fullName>
    </submittedName>
</protein>
<feature type="non-terminal residue" evidence="1">
    <location>
        <position position="93"/>
    </location>
</feature>
<evidence type="ECO:0000313" key="1">
    <source>
        <dbReference type="EMBL" id="CAJ0569565.1"/>
    </source>
</evidence>
<accession>A0AA36CK69</accession>
<dbReference type="AlphaFoldDB" id="A0AA36CK69"/>
<sequence length="93" mass="10391">MLELPGKWCPASHQQARPVALRTLRVGLLVGGLLGERSNAFRKSSESYNRKKVCNGKYCTTMKPCAICWFEMKWAPLGLRPLGSPQTPDVNDE</sequence>
<gene>
    <name evidence="1" type="ORF">MSPICULIGERA_LOCUS8041</name>
</gene>
<dbReference type="EMBL" id="CATQJA010002060">
    <property type="protein sequence ID" value="CAJ0569565.1"/>
    <property type="molecule type" value="Genomic_DNA"/>
</dbReference>
<reference evidence="1" key="1">
    <citation type="submission" date="2023-06" db="EMBL/GenBank/DDBJ databases">
        <authorList>
            <person name="Delattre M."/>
        </authorList>
    </citation>
    <scope>NUCLEOTIDE SEQUENCE</scope>
    <source>
        <strain evidence="1">AF72</strain>
    </source>
</reference>
<name>A0AA36CK69_9BILA</name>